<dbReference type="EMBL" id="JACQMJ010000005">
    <property type="protein sequence ID" value="MBI4132209.1"/>
    <property type="molecule type" value="Genomic_DNA"/>
</dbReference>
<feature type="transmembrane region" description="Helical" evidence="1">
    <location>
        <begin position="137"/>
        <end position="157"/>
    </location>
</feature>
<proteinExistence type="predicted"/>
<keyword evidence="1" id="KW-0812">Transmembrane</keyword>
<keyword evidence="1" id="KW-0472">Membrane</keyword>
<sequence>MRFFAWFGVFLAALLLEMAVLPQFFGALAPSLTLAVLIPGIASQRFWPGFGFAAAAGLALDVVAGGGIHTLVAIGTFFSMQAFRALTQWEEPLDRIGAVACGLILQPLLQFVGAHVADSVFGAAAVPLSVSDIASVSYLREISFAAGWFMLFVWFEIRRVRRYRAGRLMHL</sequence>
<feature type="transmembrane region" description="Helical" evidence="1">
    <location>
        <begin position="96"/>
        <end position="117"/>
    </location>
</feature>
<reference evidence="2" key="1">
    <citation type="submission" date="2020-07" db="EMBL/GenBank/DDBJ databases">
        <title>Huge and variable diversity of episymbiotic CPR bacteria and DPANN archaea in groundwater ecosystems.</title>
        <authorList>
            <person name="He C.Y."/>
            <person name="Keren R."/>
            <person name="Whittaker M."/>
            <person name="Farag I.F."/>
            <person name="Doudna J."/>
            <person name="Cate J.H.D."/>
            <person name="Banfield J.F."/>
        </authorList>
    </citation>
    <scope>NUCLEOTIDE SEQUENCE</scope>
    <source>
        <strain evidence="2">NC_groundwater_1226_Ag_S-0.1um_59_124</strain>
    </source>
</reference>
<evidence type="ECO:0000256" key="1">
    <source>
        <dbReference type="SAM" id="Phobius"/>
    </source>
</evidence>
<evidence type="ECO:0000313" key="3">
    <source>
        <dbReference type="Proteomes" id="UP000704960"/>
    </source>
</evidence>
<feature type="transmembrane region" description="Helical" evidence="1">
    <location>
        <begin position="50"/>
        <end position="75"/>
    </location>
</feature>
<evidence type="ECO:0008006" key="4">
    <source>
        <dbReference type="Google" id="ProtNLM"/>
    </source>
</evidence>
<name>A0A933DT14_9BACT</name>
<evidence type="ECO:0000313" key="2">
    <source>
        <dbReference type="EMBL" id="MBI4132209.1"/>
    </source>
</evidence>
<accession>A0A933DT14</accession>
<dbReference type="AlphaFoldDB" id="A0A933DT14"/>
<gene>
    <name evidence="2" type="ORF">HY474_01110</name>
</gene>
<dbReference type="Proteomes" id="UP000704960">
    <property type="component" value="Unassembled WGS sequence"/>
</dbReference>
<organism evidence="2 3">
    <name type="scientific">Candidatus Sungiibacteriota bacterium</name>
    <dbReference type="NCBI Taxonomy" id="2750080"/>
    <lineage>
        <taxon>Bacteria</taxon>
        <taxon>Candidatus Sungiibacteriota</taxon>
    </lineage>
</organism>
<protein>
    <recommendedName>
        <fullName evidence="4">Rod shape-determining protein MreD</fullName>
    </recommendedName>
</protein>
<comment type="caution">
    <text evidence="2">The sequence shown here is derived from an EMBL/GenBank/DDBJ whole genome shotgun (WGS) entry which is preliminary data.</text>
</comment>
<keyword evidence="1" id="KW-1133">Transmembrane helix</keyword>